<feature type="chain" id="PRO_5041050817" description="PepSY domain-containing protein" evidence="2">
    <location>
        <begin position="29"/>
        <end position="192"/>
    </location>
</feature>
<dbReference type="Proteomes" id="UP000078582">
    <property type="component" value="Chromosome"/>
</dbReference>
<name>A0A192H275_9LACO</name>
<dbReference type="KEGG" id="lbt:AYR52_08190"/>
<evidence type="ECO:0000256" key="1">
    <source>
        <dbReference type="SAM" id="MobiDB-lite"/>
    </source>
</evidence>
<sequence>MFKRALKLTLIGLLLLTLSGCSSSNSQRQTSQSSTNSPVKQNQPKNIFTAKVGLTQAVELFNQKQPNATLLQVTLQQEHHTYTYHLIGRVHQRFIKMTVSAMQPNTAKVTHQASSSTLKNAEPLNLTGVKSLKIMNMIAHNQVKDGKLLRYTLGKANSVTYYDLTLKSPSVGTVQLRLDAKAGDILQRNQLH</sequence>
<keyword evidence="2" id="KW-0732">Signal</keyword>
<accession>A0A192H275</accession>
<protein>
    <recommendedName>
        <fullName evidence="5">PepSY domain-containing protein</fullName>
    </recommendedName>
</protein>
<evidence type="ECO:0000256" key="2">
    <source>
        <dbReference type="SAM" id="SignalP"/>
    </source>
</evidence>
<reference evidence="3 4" key="1">
    <citation type="submission" date="2016-03" db="EMBL/GenBank/DDBJ databases">
        <title>Pediococcus and Lactobacillus from brewery environment - whole genome sequencing and assembly.</title>
        <authorList>
            <person name="Behr J."/>
            <person name="Geissler A.J."/>
            <person name="Vogel R.F."/>
        </authorList>
    </citation>
    <scope>NUCLEOTIDE SEQUENCE [LARGE SCALE GENOMIC DNA]</scope>
    <source>
        <strain evidence="3 4">TMW 1.1989</strain>
    </source>
</reference>
<dbReference type="AlphaFoldDB" id="A0A192H275"/>
<organism evidence="3 4">
    <name type="scientific">Loigolactobacillus backii</name>
    <dbReference type="NCBI Taxonomy" id="375175"/>
    <lineage>
        <taxon>Bacteria</taxon>
        <taxon>Bacillati</taxon>
        <taxon>Bacillota</taxon>
        <taxon>Bacilli</taxon>
        <taxon>Lactobacillales</taxon>
        <taxon>Lactobacillaceae</taxon>
        <taxon>Loigolactobacillus</taxon>
    </lineage>
</organism>
<dbReference type="STRING" id="375175.AYR53_05800"/>
<proteinExistence type="predicted"/>
<feature type="compositionally biased region" description="Low complexity" evidence="1">
    <location>
        <begin position="22"/>
        <end position="37"/>
    </location>
</feature>
<dbReference type="Gene3D" id="3.10.450.40">
    <property type="match status" value="1"/>
</dbReference>
<evidence type="ECO:0008006" key="5">
    <source>
        <dbReference type="Google" id="ProtNLM"/>
    </source>
</evidence>
<dbReference type="PROSITE" id="PS51257">
    <property type="entry name" value="PROKAR_LIPOPROTEIN"/>
    <property type="match status" value="1"/>
</dbReference>
<feature type="signal peptide" evidence="2">
    <location>
        <begin position="1"/>
        <end position="28"/>
    </location>
</feature>
<evidence type="ECO:0000313" key="4">
    <source>
        <dbReference type="Proteomes" id="UP000078582"/>
    </source>
</evidence>
<keyword evidence="4" id="KW-1185">Reference proteome</keyword>
<evidence type="ECO:0000313" key="3">
    <source>
        <dbReference type="EMBL" id="ANK62337.1"/>
    </source>
</evidence>
<feature type="region of interest" description="Disordered" evidence="1">
    <location>
        <begin position="22"/>
        <end position="44"/>
    </location>
</feature>
<dbReference type="EMBL" id="CP014873">
    <property type="protein sequence ID" value="ANK62337.1"/>
    <property type="molecule type" value="Genomic_DNA"/>
</dbReference>
<gene>
    <name evidence="3" type="ORF">AYR53_05800</name>
</gene>